<dbReference type="InterPro" id="IPR011598">
    <property type="entry name" value="bHLH_dom"/>
</dbReference>
<proteinExistence type="predicted"/>
<evidence type="ECO:0000259" key="7">
    <source>
        <dbReference type="PROSITE" id="PS50888"/>
    </source>
</evidence>
<feature type="domain" description="BHLH" evidence="7">
    <location>
        <begin position="139"/>
        <end position="191"/>
    </location>
</feature>
<dbReference type="InterPro" id="IPR026052">
    <property type="entry name" value="DNA-bd_prot-inh"/>
</dbReference>
<dbReference type="CDD" id="cd19695">
    <property type="entry name" value="bHLH_dnHLH_EMC_like"/>
    <property type="match status" value="1"/>
</dbReference>
<dbReference type="EMBL" id="CAKXAJ010025249">
    <property type="protein sequence ID" value="CAH2237122.1"/>
    <property type="molecule type" value="Genomic_DNA"/>
</dbReference>
<dbReference type="Proteomes" id="UP000838756">
    <property type="component" value="Unassembled WGS sequence"/>
</dbReference>
<keyword evidence="3" id="KW-0805">Transcription regulation</keyword>
<dbReference type="Pfam" id="PF00010">
    <property type="entry name" value="HLH"/>
    <property type="match status" value="1"/>
</dbReference>
<dbReference type="PROSITE" id="PS50888">
    <property type="entry name" value="BHLH"/>
    <property type="match status" value="1"/>
</dbReference>
<dbReference type="GO" id="GO:0005634">
    <property type="term" value="C:nucleus"/>
    <property type="evidence" value="ECO:0007669"/>
    <property type="project" value="UniProtKB-SubCell"/>
</dbReference>
<dbReference type="Gene3D" id="4.10.280.10">
    <property type="entry name" value="Helix-loop-helix DNA-binding domain"/>
    <property type="match status" value="1"/>
</dbReference>
<evidence type="ECO:0000256" key="6">
    <source>
        <dbReference type="SAM" id="MobiDB-lite"/>
    </source>
</evidence>
<evidence type="ECO:0000256" key="1">
    <source>
        <dbReference type="ARBA" id="ARBA00004123"/>
    </source>
</evidence>
<evidence type="ECO:0000313" key="8">
    <source>
        <dbReference type="EMBL" id="CAH2237122.1"/>
    </source>
</evidence>
<protein>
    <submittedName>
        <fullName evidence="8">Jg24461 protein</fullName>
    </submittedName>
</protein>
<dbReference type="GO" id="GO:0046983">
    <property type="term" value="F:protein dimerization activity"/>
    <property type="evidence" value="ECO:0007669"/>
    <property type="project" value="InterPro"/>
</dbReference>
<evidence type="ECO:0000256" key="5">
    <source>
        <dbReference type="ARBA" id="ARBA00023242"/>
    </source>
</evidence>
<evidence type="ECO:0000256" key="4">
    <source>
        <dbReference type="ARBA" id="ARBA00023163"/>
    </source>
</evidence>
<comment type="subcellular location">
    <subcellularLocation>
        <location evidence="1">Nucleus</location>
    </subcellularLocation>
</comment>
<comment type="caution">
    <text evidence="8">The sequence shown here is derived from an EMBL/GenBank/DDBJ whole genome shotgun (WGS) entry which is preliminary data.</text>
</comment>
<reference evidence="8" key="1">
    <citation type="submission" date="2022-03" db="EMBL/GenBank/DDBJ databases">
        <authorList>
            <person name="Lindestad O."/>
        </authorList>
    </citation>
    <scope>NUCLEOTIDE SEQUENCE</scope>
</reference>
<keyword evidence="5" id="KW-0539">Nucleus</keyword>
<dbReference type="OrthoDB" id="10047910at2759"/>
<dbReference type="FunFam" id="4.10.280.10:FF:000086">
    <property type="entry name" value="protein extra-macrochaetae"/>
    <property type="match status" value="1"/>
</dbReference>
<keyword evidence="2" id="KW-0678">Repressor</keyword>
<dbReference type="GO" id="GO:0030154">
    <property type="term" value="P:cell differentiation"/>
    <property type="evidence" value="ECO:0007669"/>
    <property type="project" value="TreeGrafter"/>
</dbReference>
<accession>A0A8S4RKJ0</accession>
<dbReference type="InterPro" id="IPR036638">
    <property type="entry name" value="HLH_DNA-bd_sf"/>
</dbReference>
<keyword evidence="4" id="KW-0804">Transcription</keyword>
<keyword evidence="9" id="KW-1185">Reference proteome</keyword>
<organism evidence="8 9">
    <name type="scientific">Pararge aegeria aegeria</name>
    <dbReference type="NCBI Taxonomy" id="348720"/>
    <lineage>
        <taxon>Eukaryota</taxon>
        <taxon>Metazoa</taxon>
        <taxon>Ecdysozoa</taxon>
        <taxon>Arthropoda</taxon>
        <taxon>Hexapoda</taxon>
        <taxon>Insecta</taxon>
        <taxon>Pterygota</taxon>
        <taxon>Neoptera</taxon>
        <taxon>Endopterygota</taxon>
        <taxon>Lepidoptera</taxon>
        <taxon>Glossata</taxon>
        <taxon>Ditrysia</taxon>
        <taxon>Papilionoidea</taxon>
        <taxon>Nymphalidae</taxon>
        <taxon>Satyrinae</taxon>
        <taxon>Satyrini</taxon>
        <taxon>Parargina</taxon>
        <taxon>Pararge</taxon>
    </lineage>
</organism>
<dbReference type="SUPFAM" id="SSF47459">
    <property type="entry name" value="HLH, helix-loop-helix DNA-binding domain"/>
    <property type="match status" value="1"/>
</dbReference>
<feature type="region of interest" description="Disordered" evidence="6">
    <location>
        <begin position="212"/>
        <end position="264"/>
    </location>
</feature>
<sequence length="264" mass="29136">MFLGSDCPSLPNLSPRQVDAVTYCHCSPCSPHPPHGTLYTDTPGPPNVKADAAVRRHGKIRLCRPLRAPIGSPRPAPRPTRAHKYDVAPRISSFLTRFSCRTRYAPRNSYHLYQCSCFVTITMKAITAVCATGASVPAIASGRVQRHRDGENAEIQMYLSKLQDLVPFMPKNRRISKLEVIQHVIDYICDLQSALENHPAVGQFEAEAALAPAYASPPRPRRRPLGPRPAPNTILPADKAVSTTHHSSHTTPEKQDQPDRPMSC</sequence>
<evidence type="ECO:0000313" key="9">
    <source>
        <dbReference type="Proteomes" id="UP000838756"/>
    </source>
</evidence>
<gene>
    <name evidence="8" type="primary">jg24461</name>
    <name evidence="8" type="ORF">PAEG_LOCUS14427</name>
</gene>
<dbReference type="GO" id="GO:0000122">
    <property type="term" value="P:negative regulation of transcription by RNA polymerase II"/>
    <property type="evidence" value="ECO:0007669"/>
    <property type="project" value="InterPro"/>
</dbReference>
<evidence type="ECO:0000256" key="3">
    <source>
        <dbReference type="ARBA" id="ARBA00023015"/>
    </source>
</evidence>
<dbReference type="AlphaFoldDB" id="A0A8S4RKJ0"/>
<evidence type="ECO:0000256" key="2">
    <source>
        <dbReference type="ARBA" id="ARBA00022491"/>
    </source>
</evidence>
<name>A0A8S4RKJ0_9NEOP</name>
<dbReference type="GO" id="GO:0032922">
    <property type="term" value="P:circadian regulation of gene expression"/>
    <property type="evidence" value="ECO:0007669"/>
    <property type="project" value="TreeGrafter"/>
</dbReference>
<dbReference type="PANTHER" id="PTHR11723">
    <property type="entry name" value="DNA-BINDING PROTEIN INHIBITOR"/>
    <property type="match status" value="1"/>
</dbReference>
<dbReference type="PANTHER" id="PTHR11723:SF17">
    <property type="entry name" value="PROTEIN EXTRA-MACROCHAETAE"/>
    <property type="match status" value="1"/>
</dbReference>
<feature type="compositionally biased region" description="Basic and acidic residues" evidence="6">
    <location>
        <begin position="251"/>
        <end position="264"/>
    </location>
</feature>
<dbReference type="GO" id="GO:0005737">
    <property type="term" value="C:cytoplasm"/>
    <property type="evidence" value="ECO:0007669"/>
    <property type="project" value="InterPro"/>
</dbReference>